<evidence type="ECO:0000313" key="5">
    <source>
        <dbReference type="Proteomes" id="UP000309594"/>
    </source>
</evidence>
<reference evidence="4 5" key="1">
    <citation type="submission" date="2019-04" db="EMBL/GenBank/DDBJ databases">
        <title>Pedobacter sp. RP-1-16 sp. nov., isolated from Arctic soil.</title>
        <authorList>
            <person name="Dahal R.H."/>
            <person name="Kim D.-U."/>
        </authorList>
    </citation>
    <scope>NUCLEOTIDE SEQUENCE [LARGE SCALE GENOMIC DNA]</scope>
    <source>
        <strain evidence="4 5">RP-1-16</strain>
    </source>
</reference>
<sequence length="657" mass="74686">MRNLFFLLSFFSSTTLFAQDFDYLKVSQADLNFTKTKLDSNANAVVLREFGTAAVRFDDNYGNLYIDFEYHVRIKILNKKGFESANIVIPLFKSGDKEETIEELKASTINYVNGIISLTELDKKKIFTEKMNKYVTLSKFTMPNLTEGSIIEYSYRLHSPRIFNFRTWEFQSNIPKLHSEYIAMIPGLYNYNVALRGAQKLTSQNAELSRECLRIAGRAIDCSKMTYIMKDIPPFIEEDYMTAPSNFKSAINFELSDYITSNGAKQSITKEWKDVDYQLIDDKSFGSQIKKKDLFKPLLPDILKNTTDPLSKAKAIYSYIKHNIKENGFIGIYSENTIKKALETHTGNTADINLALVAALNSAEIDAEAVILSTRVNGLVNTLFPVISDFNYVIAKVNIDGKSYLLDASEPLMPFGLLPLRCINGQGRVIPLKKPSYWYDLTASQKETTRYNLTGELGKDGKIKGVLTTYSIGYAAFNKRRRIMAANSIDEFVEKLDESMPTIKIAKHEIKNLDSLENPLTEVYDVEISAFQNINHDPLFFNPFFIDRTTRNPFNLNERTYPVDLGSQTEQRVSISIKLPDNYTLADKPKELNIGLPGAGGRFLCTTSLEDGILVFNQLLQFNKPIYGPEEYLGLKELYSRIIQVQKTDIILKKQGK</sequence>
<feature type="signal peptide" evidence="1">
    <location>
        <begin position="1"/>
        <end position="18"/>
    </location>
</feature>
<dbReference type="EMBL" id="SWDX01000007">
    <property type="protein sequence ID" value="TKC58615.1"/>
    <property type="molecule type" value="Genomic_DNA"/>
</dbReference>
<evidence type="ECO:0000256" key="1">
    <source>
        <dbReference type="SAM" id="SignalP"/>
    </source>
</evidence>
<comment type="caution">
    <text evidence="4">The sequence shown here is derived from an EMBL/GenBank/DDBJ whole genome shotgun (WGS) entry which is preliminary data.</text>
</comment>
<feature type="domain" description="DUF3857" evidence="3">
    <location>
        <begin position="68"/>
        <end position="196"/>
    </location>
</feature>
<dbReference type="Gene3D" id="2.60.120.1130">
    <property type="match status" value="1"/>
</dbReference>
<keyword evidence="1" id="KW-0732">Signal</keyword>
<accession>A0A4U1G4R4</accession>
<name>A0A4U1G4R4_9SPHI</name>
<feature type="chain" id="PRO_5020349684" evidence="1">
    <location>
        <begin position="19"/>
        <end position="657"/>
    </location>
</feature>
<dbReference type="Pfam" id="PF01841">
    <property type="entry name" value="Transglut_core"/>
    <property type="match status" value="1"/>
</dbReference>
<evidence type="ECO:0000313" key="4">
    <source>
        <dbReference type="EMBL" id="TKC58615.1"/>
    </source>
</evidence>
<dbReference type="RefSeq" id="WP_136881315.1">
    <property type="nucleotide sequence ID" value="NZ_SWDX01000007.1"/>
</dbReference>
<dbReference type="Gene3D" id="2.60.40.3140">
    <property type="match status" value="1"/>
</dbReference>
<dbReference type="Gene3D" id="3.10.620.30">
    <property type="match status" value="1"/>
</dbReference>
<dbReference type="Proteomes" id="UP000309594">
    <property type="component" value="Unassembled WGS sequence"/>
</dbReference>
<organism evidence="4 5">
    <name type="scientific">Pedobacter hiemivivus</name>
    <dbReference type="NCBI Taxonomy" id="2530454"/>
    <lineage>
        <taxon>Bacteria</taxon>
        <taxon>Pseudomonadati</taxon>
        <taxon>Bacteroidota</taxon>
        <taxon>Sphingobacteriia</taxon>
        <taxon>Sphingobacteriales</taxon>
        <taxon>Sphingobacteriaceae</taxon>
        <taxon>Pedobacter</taxon>
    </lineage>
</organism>
<dbReference type="Pfam" id="PF12969">
    <property type="entry name" value="DUF3857"/>
    <property type="match status" value="1"/>
</dbReference>
<proteinExistence type="predicted"/>
<evidence type="ECO:0000259" key="2">
    <source>
        <dbReference type="Pfam" id="PF01841"/>
    </source>
</evidence>
<dbReference type="InterPro" id="IPR002931">
    <property type="entry name" value="Transglutaminase-like"/>
</dbReference>
<dbReference type="InterPro" id="IPR024618">
    <property type="entry name" value="DUF3857"/>
</dbReference>
<evidence type="ECO:0000259" key="3">
    <source>
        <dbReference type="Pfam" id="PF12969"/>
    </source>
</evidence>
<dbReference type="AlphaFoldDB" id="A0A4U1G4R4"/>
<dbReference type="InterPro" id="IPR038765">
    <property type="entry name" value="Papain-like_cys_pep_sf"/>
</dbReference>
<dbReference type="SUPFAM" id="SSF54001">
    <property type="entry name" value="Cysteine proteinases"/>
    <property type="match status" value="1"/>
</dbReference>
<feature type="domain" description="Transglutaminase-like" evidence="2">
    <location>
        <begin position="301"/>
        <end position="372"/>
    </location>
</feature>
<protein>
    <submittedName>
        <fullName evidence="4">DUF3857 domain-containing protein</fullName>
    </submittedName>
</protein>
<gene>
    <name evidence="4" type="ORF">FBD94_18550</name>
</gene>